<dbReference type="PANTHER" id="PTHR47481">
    <property type="match status" value="1"/>
</dbReference>
<name>A0A1R3GNS6_COCAP</name>
<dbReference type="InterPro" id="IPR054722">
    <property type="entry name" value="PolX-like_BBD"/>
</dbReference>
<organism evidence="2 3">
    <name type="scientific">Corchorus capsularis</name>
    <name type="common">Jute</name>
    <dbReference type="NCBI Taxonomy" id="210143"/>
    <lineage>
        <taxon>Eukaryota</taxon>
        <taxon>Viridiplantae</taxon>
        <taxon>Streptophyta</taxon>
        <taxon>Embryophyta</taxon>
        <taxon>Tracheophyta</taxon>
        <taxon>Spermatophyta</taxon>
        <taxon>Magnoliopsida</taxon>
        <taxon>eudicotyledons</taxon>
        <taxon>Gunneridae</taxon>
        <taxon>Pentapetalae</taxon>
        <taxon>rosids</taxon>
        <taxon>malvids</taxon>
        <taxon>Malvales</taxon>
        <taxon>Malvaceae</taxon>
        <taxon>Grewioideae</taxon>
        <taxon>Apeibeae</taxon>
        <taxon>Corchorus</taxon>
    </lineage>
</organism>
<dbReference type="PANTHER" id="PTHR47481:SF22">
    <property type="entry name" value="RETROTRANSPOSON GAG DOMAIN-CONTAINING PROTEIN"/>
    <property type="match status" value="1"/>
</dbReference>
<dbReference type="OrthoDB" id="1749397at2759"/>
<dbReference type="Gramene" id="OMO59764">
    <property type="protein sequence ID" value="OMO59764"/>
    <property type="gene ID" value="CCACVL1_24626"/>
</dbReference>
<protein>
    <recommendedName>
        <fullName evidence="1">Retrovirus-related Pol polyprotein from transposon TNT 1-94-like beta-barrel domain-containing protein</fullName>
    </recommendedName>
</protein>
<gene>
    <name evidence="2" type="ORF">CCACVL1_24626</name>
</gene>
<keyword evidence="3" id="KW-1185">Reference proteome</keyword>
<comment type="caution">
    <text evidence="2">The sequence shown here is derived from an EMBL/GenBank/DDBJ whole genome shotgun (WGS) entry which is preliminary data.</text>
</comment>
<evidence type="ECO:0000313" key="2">
    <source>
        <dbReference type="EMBL" id="OMO59764.1"/>
    </source>
</evidence>
<reference evidence="2 3" key="1">
    <citation type="submission" date="2013-09" db="EMBL/GenBank/DDBJ databases">
        <title>Corchorus capsularis genome sequencing.</title>
        <authorList>
            <person name="Alam M."/>
            <person name="Haque M.S."/>
            <person name="Islam M.S."/>
            <person name="Emdad E.M."/>
            <person name="Islam M.M."/>
            <person name="Ahmed B."/>
            <person name="Halim A."/>
            <person name="Hossen Q.M.M."/>
            <person name="Hossain M.Z."/>
            <person name="Ahmed R."/>
            <person name="Khan M.M."/>
            <person name="Islam R."/>
            <person name="Rashid M.M."/>
            <person name="Khan S.A."/>
            <person name="Rahman M.S."/>
            <person name="Alam M."/>
        </authorList>
    </citation>
    <scope>NUCLEOTIDE SEQUENCE [LARGE SCALE GENOMIC DNA]</scope>
    <source>
        <strain evidence="3">cv. CVL-1</strain>
        <tissue evidence="2">Whole seedling</tissue>
    </source>
</reference>
<dbReference type="EMBL" id="AWWV01013866">
    <property type="protein sequence ID" value="OMO59764.1"/>
    <property type="molecule type" value="Genomic_DNA"/>
</dbReference>
<dbReference type="AlphaFoldDB" id="A0A1R3GNS6"/>
<dbReference type="OMA" id="FITTHRQ"/>
<accession>A0A1R3GNS6</accession>
<dbReference type="Pfam" id="PF22936">
    <property type="entry name" value="Pol_BBD"/>
    <property type="match status" value="1"/>
</dbReference>
<feature type="domain" description="Retrovirus-related Pol polyprotein from transposon TNT 1-94-like beta-barrel" evidence="1">
    <location>
        <begin position="273"/>
        <end position="348"/>
    </location>
</feature>
<evidence type="ECO:0000313" key="3">
    <source>
        <dbReference type="Proteomes" id="UP000188268"/>
    </source>
</evidence>
<dbReference type="Proteomes" id="UP000188268">
    <property type="component" value="Unassembled WGS sequence"/>
</dbReference>
<proteinExistence type="predicted"/>
<sequence>MTSNTSSNSSETHSVLNTNTQAISQTNGLPPLITIKAVAQLPIKLAPHNFPSWRAQFNSLIIGHKLLGYINGSKSCPASQIPSKDDPQPLVPNLEYDHWIQQDQLLLHDIIASATETIILFFASCTTAQVNEDELVIHILNGIGSEFKEIAAGIRARESYISFEELLYKMTDYESYLSRQNSADVFVHIANVAQKFHQSDRSRQGPKHSYFHKNFTSTDNYVQKRKSSHRLFCQFCDRPGHTAKSCYQIHPKQNSSSPSAHVTTATTKPNNTWLLETGASHHVTSYFRNLDLSDKYQGTDELIIGDGSGLNITHTGSLSIPTKAVSFNLKSVLCVPKVNRNLCSVSKFYRTNNVSVEFYPFSYLVKDLQTRKAHAGGLSEDGIYQL</sequence>
<evidence type="ECO:0000259" key="1">
    <source>
        <dbReference type="Pfam" id="PF22936"/>
    </source>
</evidence>